<feature type="transmembrane region" description="Helical" evidence="5">
    <location>
        <begin position="203"/>
        <end position="223"/>
    </location>
</feature>
<reference evidence="7" key="1">
    <citation type="journal article" date="2014" name="Int. J. Syst. Evol. Microbiol.">
        <title>Complete genome sequence of Corynebacterium casei LMG S-19264T (=DSM 44701T), isolated from a smear-ripened cheese.</title>
        <authorList>
            <consortium name="US DOE Joint Genome Institute (JGI-PGF)"/>
            <person name="Walter F."/>
            <person name="Albersmeier A."/>
            <person name="Kalinowski J."/>
            <person name="Ruckert C."/>
        </authorList>
    </citation>
    <scope>NUCLEOTIDE SEQUENCE</scope>
    <source>
        <strain evidence="7">VKM Ac-1321</strain>
    </source>
</reference>
<feature type="transmembrane region" description="Helical" evidence="5">
    <location>
        <begin position="96"/>
        <end position="114"/>
    </location>
</feature>
<dbReference type="Proteomes" id="UP001143480">
    <property type="component" value="Unassembled WGS sequence"/>
</dbReference>
<dbReference type="PANTHER" id="PTHR31310:SF7">
    <property type="entry name" value="PA-PHOSPHATASE RELATED-FAMILY PROTEIN DDB_G0268928"/>
    <property type="match status" value="1"/>
</dbReference>
<evidence type="ECO:0000313" key="7">
    <source>
        <dbReference type="EMBL" id="GLL08087.1"/>
    </source>
</evidence>
<keyword evidence="3 5" id="KW-1133">Transmembrane helix</keyword>
<dbReference type="EMBL" id="BSFP01000125">
    <property type="protein sequence ID" value="GLL08087.1"/>
    <property type="molecule type" value="Genomic_DNA"/>
</dbReference>
<dbReference type="GO" id="GO:0016020">
    <property type="term" value="C:membrane"/>
    <property type="evidence" value="ECO:0007669"/>
    <property type="project" value="UniProtKB-SubCell"/>
</dbReference>
<dbReference type="AlphaFoldDB" id="A0A9W6KU23"/>
<feature type="domain" description="Inositolphosphotransferase Aur1/Ipt1" evidence="6">
    <location>
        <begin position="33"/>
        <end position="214"/>
    </location>
</feature>
<reference evidence="7" key="2">
    <citation type="submission" date="2023-01" db="EMBL/GenBank/DDBJ databases">
        <authorList>
            <person name="Sun Q."/>
            <person name="Evtushenko L."/>
        </authorList>
    </citation>
    <scope>NUCLEOTIDE SEQUENCE</scope>
    <source>
        <strain evidence="7">VKM Ac-1321</strain>
    </source>
</reference>
<dbReference type="Pfam" id="PF14378">
    <property type="entry name" value="PAP2_3"/>
    <property type="match status" value="1"/>
</dbReference>
<dbReference type="PANTHER" id="PTHR31310">
    <property type="match status" value="1"/>
</dbReference>
<comment type="caution">
    <text evidence="7">The sequence shown here is derived from an EMBL/GenBank/DDBJ whole genome shotgun (WGS) entry which is preliminary data.</text>
</comment>
<sequence>MIEVAILVAGGVVFFVGQRFGGRPVATAFANARWLRSIERDLHIDVELAMNSWLAGHPWLIVVAVCVYRLYYVVLVGVLVFVFVRHREVFVSVRRVMVAMALLVLPVYWAVPMAPPRFAVPGTVDIVAEHDIFGRSAAGPGDLGQMHMTAMPSMHVGWALWCGFAVWMALRAAHPRAALLAWLFPVGMMLVVFTTGNHYVLDVVGSVLLLLAAVGVAAGWSALRARRSAAARV</sequence>
<keyword evidence="2 5" id="KW-0812">Transmembrane</keyword>
<proteinExistence type="predicted"/>
<keyword evidence="8" id="KW-1185">Reference proteome</keyword>
<protein>
    <recommendedName>
        <fullName evidence="6">Inositolphosphotransferase Aur1/Ipt1 domain-containing protein</fullName>
    </recommendedName>
</protein>
<comment type="subcellular location">
    <subcellularLocation>
        <location evidence="1">Membrane</location>
        <topology evidence="1">Multi-pass membrane protein</topology>
    </subcellularLocation>
</comment>
<evidence type="ECO:0000256" key="5">
    <source>
        <dbReference type="SAM" id="Phobius"/>
    </source>
</evidence>
<feature type="transmembrane region" description="Helical" evidence="5">
    <location>
        <begin position="59"/>
        <end position="84"/>
    </location>
</feature>
<evidence type="ECO:0000259" key="6">
    <source>
        <dbReference type="Pfam" id="PF14378"/>
    </source>
</evidence>
<feature type="transmembrane region" description="Helical" evidence="5">
    <location>
        <begin position="177"/>
        <end position="197"/>
    </location>
</feature>
<feature type="transmembrane region" description="Helical" evidence="5">
    <location>
        <begin position="150"/>
        <end position="170"/>
    </location>
</feature>
<keyword evidence="4 5" id="KW-0472">Membrane</keyword>
<evidence type="ECO:0000256" key="3">
    <source>
        <dbReference type="ARBA" id="ARBA00022989"/>
    </source>
</evidence>
<dbReference type="InterPro" id="IPR026841">
    <property type="entry name" value="Aur1/Ipt1"/>
</dbReference>
<accession>A0A9W6KU23</accession>
<organism evidence="7 8">
    <name type="scientific">Dactylosporangium matsuzakiense</name>
    <dbReference type="NCBI Taxonomy" id="53360"/>
    <lineage>
        <taxon>Bacteria</taxon>
        <taxon>Bacillati</taxon>
        <taxon>Actinomycetota</taxon>
        <taxon>Actinomycetes</taxon>
        <taxon>Micromonosporales</taxon>
        <taxon>Micromonosporaceae</taxon>
        <taxon>Dactylosporangium</taxon>
    </lineage>
</organism>
<evidence type="ECO:0000256" key="4">
    <source>
        <dbReference type="ARBA" id="ARBA00023136"/>
    </source>
</evidence>
<evidence type="ECO:0000256" key="2">
    <source>
        <dbReference type="ARBA" id="ARBA00022692"/>
    </source>
</evidence>
<evidence type="ECO:0000313" key="8">
    <source>
        <dbReference type="Proteomes" id="UP001143480"/>
    </source>
</evidence>
<name>A0A9W6KU23_9ACTN</name>
<dbReference type="InterPro" id="IPR052185">
    <property type="entry name" value="IPC_Synthase-Related"/>
</dbReference>
<gene>
    <name evidence="7" type="ORF">GCM10017581_098470</name>
</gene>
<evidence type="ECO:0000256" key="1">
    <source>
        <dbReference type="ARBA" id="ARBA00004141"/>
    </source>
</evidence>